<reference evidence="4 5" key="1">
    <citation type="journal article" date="2016" name="Genome Announc.">
        <title>Complete Genome Sequences of Aerococcus christensenii CCUG 28831T, Aerococcus sanguinicola CCUG 43001T, Aerococcus urinae CCUG 36881T, Aerococcus urinaeequi CCUG 28094T, Aerococcus urinaehominis CCUG 42038 BT, and Aerococcus viridans CCUG 4311T.</title>
        <authorList>
            <person name="Carkaci D."/>
            <person name="Dargis R."/>
            <person name="Nielsen X.C."/>
            <person name="Skovgaard O."/>
            <person name="Fuursted K."/>
            <person name="Christensen J.J."/>
        </authorList>
    </citation>
    <scope>NUCLEOTIDE SEQUENCE [LARGE SCALE GENOMIC DNA]</scope>
    <source>
        <strain evidence="4 5">CCUG43001</strain>
    </source>
</reference>
<dbReference type="KEGG" id="asan:AWM72_08220"/>
<evidence type="ECO:0000313" key="5">
    <source>
        <dbReference type="Proteomes" id="UP000069912"/>
    </source>
</evidence>
<feature type="compositionally biased region" description="Polar residues" evidence="1">
    <location>
        <begin position="29"/>
        <end position="44"/>
    </location>
</feature>
<dbReference type="Gene3D" id="3.40.190.10">
    <property type="entry name" value="Periplasmic binding protein-like II"/>
    <property type="match status" value="2"/>
</dbReference>
<feature type="chain" id="PRO_5039276924" description="SsuA/THI5-like domain-containing protein" evidence="2">
    <location>
        <begin position="20"/>
        <end position="380"/>
    </location>
</feature>
<reference evidence="5" key="2">
    <citation type="submission" date="2016-01" db="EMBL/GenBank/DDBJ databases">
        <title>Six Aerococcus type strain genome sequencing and assembly using PacBio and Illumina Hiseq.</title>
        <authorList>
            <person name="Carkaci D."/>
            <person name="Dargis R."/>
            <person name="Nielsen X.C."/>
            <person name="Skovgaard O."/>
            <person name="Fuursted K."/>
            <person name="Christensen J.J."/>
        </authorList>
    </citation>
    <scope>NUCLEOTIDE SEQUENCE [LARGE SCALE GENOMIC DNA]</scope>
    <source>
        <strain evidence="5">CCUG43001</strain>
    </source>
</reference>
<dbReference type="Proteomes" id="UP000069912">
    <property type="component" value="Chromosome"/>
</dbReference>
<evidence type="ECO:0000256" key="1">
    <source>
        <dbReference type="SAM" id="MobiDB-lite"/>
    </source>
</evidence>
<accession>A0A0X8FCE9</accession>
<dbReference type="AlphaFoldDB" id="A0A0X8FCE9"/>
<evidence type="ECO:0000313" key="4">
    <source>
        <dbReference type="EMBL" id="AMB94742.1"/>
    </source>
</evidence>
<feature type="signal peptide" evidence="2">
    <location>
        <begin position="1"/>
        <end position="19"/>
    </location>
</feature>
<feature type="domain" description="SsuA/THI5-like" evidence="3">
    <location>
        <begin position="93"/>
        <end position="298"/>
    </location>
</feature>
<dbReference type="RefSeq" id="WP_067976137.1">
    <property type="nucleotide sequence ID" value="NZ_CAJHKM010000002.1"/>
</dbReference>
<gene>
    <name evidence="4" type="ORF">AWM72_08220</name>
</gene>
<proteinExistence type="predicted"/>
<name>A0A0X8FCE9_9LACT</name>
<keyword evidence="2" id="KW-0732">Signal</keyword>
<keyword evidence="5" id="KW-1185">Reference proteome</keyword>
<dbReference type="GeneID" id="92904052"/>
<dbReference type="Pfam" id="PF09084">
    <property type="entry name" value="NMT1"/>
    <property type="match status" value="1"/>
</dbReference>
<protein>
    <recommendedName>
        <fullName evidence="3">SsuA/THI5-like domain-containing protein</fullName>
    </recommendedName>
</protein>
<evidence type="ECO:0000259" key="3">
    <source>
        <dbReference type="Pfam" id="PF09084"/>
    </source>
</evidence>
<dbReference type="PANTHER" id="PTHR30024">
    <property type="entry name" value="ALIPHATIC SULFONATES-BINDING PROTEIN-RELATED"/>
    <property type="match status" value="1"/>
</dbReference>
<evidence type="ECO:0000256" key="2">
    <source>
        <dbReference type="SAM" id="SignalP"/>
    </source>
</evidence>
<sequence>MKRSMKQWLTLGLCGLALAGCNTSVNQSQSASQEANGESQAADSQVQTGGAEAGGGTEAVALEPVNVDDEEAWKQEPAYGKTIKVINSTGCTAPVNVAELKGYFDEEGLDVEVVKSQQTTIDAVGTGQVALGAGLITPTLIPIINGVNAQYLGPMHTGCKGLYVAADSKAESSADLADSKIGIHGGLGESDHNVGLRFFLNSGVDTDSIDWVSTDSSASPQAIANGELDGAIFDENVADPFVKNGTLKELDSTTDTPEFKDEVCCAYYINKDFARENPITAKRLARALYKANAWAEEDSDAYINYLFEEDLLTGDEEISYDFIDSLDYHPTQDQMSDTVKEIVADYQELGIVDQSLNPDDLYNQLYAPVGFDIQDFVGHN</sequence>
<organism evidence="4 5">
    <name type="scientific">Aerococcus sanguinicola</name>
    <dbReference type="NCBI Taxonomy" id="119206"/>
    <lineage>
        <taxon>Bacteria</taxon>
        <taxon>Bacillati</taxon>
        <taxon>Bacillota</taxon>
        <taxon>Bacilli</taxon>
        <taxon>Lactobacillales</taxon>
        <taxon>Aerococcaceae</taxon>
        <taxon>Aerococcus</taxon>
    </lineage>
</organism>
<dbReference type="SUPFAM" id="SSF53850">
    <property type="entry name" value="Periplasmic binding protein-like II"/>
    <property type="match status" value="1"/>
</dbReference>
<feature type="region of interest" description="Disordered" evidence="1">
    <location>
        <begin position="29"/>
        <end position="54"/>
    </location>
</feature>
<dbReference type="EMBL" id="CP014160">
    <property type="protein sequence ID" value="AMB94742.1"/>
    <property type="molecule type" value="Genomic_DNA"/>
</dbReference>
<dbReference type="PROSITE" id="PS51257">
    <property type="entry name" value="PROKAR_LIPOPROTEIN"/>
    <property type="match status" value="1"/>
</dbReference>
<dbReference type="InterPro" id="IPR015168">
    <property type="entry name" value="SsuA/THI5"/>
</dbReference>